<keyword evidence="1" id="KW-0812">Transmembrane</keyword>
<dbReference type="EMBL" id="JAMQOS010000002">
    <property type="protein sequence ID" value="MDS0282097.1"/>
    <property type="molecule type" value="Genomic_DNA"/>
</dbReference>
<dbReference type="Proteomes" id="UP001268864">
    <property type="component" value="Unassembled WGS sequence"/>
</dbReference>
<feature type="transmembrane region" description="Helical" evidence="1">
    <location>
        <begin position="72"/>
        <end position="91"/>
    </location>
</feature>
<dbReference type="RefSeq" id="WP_310899930.1">
    <property type="nucleotide sequence ID" value="NZ_JAMQOS010000002.1"/>
</dbReference>
<keyword evidence="1" id="KW-0472">Membrane</keyword>
<evidence type="ECO:0000313" key="3">
    <source>
        <dbReference type="Proteomes" id="UP001268864"/>
    </source>
</evidence>
<feature type="transmembrane region" description="Helical" evidence="1">
    <location>
        <begin position="103"/>
        <end position="125"/>
    </location>
</feature>
<name>A0ABU2FPB7_9EURY</name>
<accession>A0ABU2FPB7</accession>
<keyword evidence="3" id="KW-1185">Reference proteome</keyword>
<organism evidence="2 3">
    <name type="scientific">Haloarcula onubensis</name>
    <dbReference type="NCBI Taxonomy" id="2950539"/>
    <lineage>
        <taxon>Archaea</taxon>
        <taxon>Methanobacteriati</taxon>
        <taxon>Methanobacteriota</taxon>
        <taxon>Stenosarchaea group</taxon>
        <taxon>Halobacteria</taxon>
        <taxon>Halobacteriales</taxon>
        <taxon>Haloarculaceae</taxon>
        <taxon>Haloarcula</taxon>
    </lineage>
</organism>
<evidence type="ECO:0000256" key="1">
    <source>
        <dbReference type="SAM" id="Phobius"/>
    </source>
</evidence>
<sequence>MDWVTQARGLLYDGESIRETVPVGSGGVVVTSHRLLAFTPDREGPNYHQVDRPNVEGATCRTSGDFGFLQQAVKALVVGAVLLAAGMTVSLDGMVSGISLDSGGAASAVGIGGMMGLLQSMLSLMAQLDDLLRIFGGLALALGVVVLAVYVWSRERLLVVSVAGGDDIELTAPEDESVVDQLEAAVVPGDATAPPPTDDPLA</sequence>
<proteinExistence type="predicted"/>
<keyword evidence="1" id="KW-1133">Transmembrane helix</keyword>
<comment type="caution">
    <text evidence="2">The sequence shown here is derived from an EMBL/GenBank/DDBJ whole genome shotgun (WGS) entry which is preliminary data.</text>
</comment>
<evidence type="ECO:0000313" key="2">
    <source>
        <dbReference type="EMBL" id="MDS0282097.1"/>
    </source>
</evidence>
<feature type="transmembrane region" description="Helical" evidence="1">
    <location>
        <begin position="131"/>
        <end position="152"/>
    </location>
</feature>
<gene>
    <name evidence="2" type="ORF">NDI86_08175</name>
</gene>
<reference evidence="2 3" key="1">
    <citation type="submission" date="2022-06" db="EMBL/GenBank/DDBJ databases">
        <title>Halomicroarcula sp. a new haloarchaeum isolate from saline soil.</title>
        <authorList>
            <person name="Strakova D."/>
            <person name="Galisteo C."/>
            <person name="Sanchez-Porro C."/>
            <person name="Ventosa A."/>
        </authorList>
    </citation>
    <scope>NUCLEOTIDE SEQUENCE [LARGE SCALE GENOMIC DNA]</scope>
    <source>
        <strain evidence="2 3">S3CR25-11</strain>
    </source>
</reference>
<protein>
    <submittedName>
        <fullName evidence="2">Uncharacterized protein</fullName>
    </submittedName>
</protein>